<keyword evidence="4" id="KW-0862">Zinc</keyword>
<dbReference type="InterPro" id="IPR013083">
    <property type="entry name" value="Znf_RING/FYVE/PHD"/>
</dbReference>
<dbReference type="Gene3D" id="3.30.40.10">
    <property type="entry name" value="Zinc/RING finger domain, C3HC4 (zinc finger)"/>
    <property type="match status" value="1"/>
</dbReference>
<dbReference type="SMART" id="SM00064">
    <property type="entry name" value="FYVE"/>
    <property type="match status" value="1"/>
</dbReference>
<dbReference type="GO" id="GO:0008270">
    <property type="term" value="F:zinc ion binding"/>
    <property type="evidence" value="ECO:0007669"/>
    <property type="project" value="UniProtKB-KW"/>
</dbReference>
<dbReference type="InterPro" id="IPR017455">
    <property type="entry name" value="Znf_FYVE-rel"/>
</dbReference>
<reference evidence="10" key="1">
    <citation type="submission" date="2015-09" db="EMBL/GenBank/DDBJ databases">
        <authorList>
            <consortium name="Pathogen Informatics"/>
        </authorList>
    </citation>
    <scope>NUCLEOTIDE SEQUENCE [LARGE SCALE GENOMIC DNA]</scope>
    <source>
        <strain evidence="10">Lake Konstanz</strain>
    </source>
</reference>
<evidence type="ECO:0000256" key="4">
    <source>
        <dbReference type="ARBA" id="ARBA00022833"/>
    </source>
</evidence>
<dbReference type="PROSITE" id="PS50178">
    <property type="entry name" value="ZF_FYVE"/>
    <property type="match status" value="1"/>
</dbReference>
<dbReference type="EC" id="3.1.3.95" evidence="1"/>
<evidence type="ECO:0000259" key="8">
    <source>
        <dbReference type="PROSITE" id="PS51339"/>
    </source>
</evidence>
<dbReference type="InterPro" id="IPR029021">
    <property type="entry name" value="Prot-tyrosine_phosphatase-like"/>
</dbReference>
<dbReference type="PANTHER" id="PTHR39490">
    <property type="entry name" value="ARRESTIN DOMAIN-CONTAINING PROTEIN D"/>
    <property type="match status" value="1"/>
</dbReference>
<dbReference type="PANTHER" id="PTHR39490:SF8">
    <property type="entry name" value="ZINC FINGER FYVE DOMAIN-CONTAINING PROTEIN 21"/>
    <property type="match status" value="1"/>
</dbReference>
<dbReference type="SUPFAM" id="SSF52799">
    <property type="entry name" value="(Phosphotyrosine protein) phosphatases II"/>
    <property type="match status" value="1"/>
</dbReference>
<keyword evidence="10" id="KW-1185">Reference proteome</keyword>
<feature type="domain" description="Myotubularin phosphatase" evidence="8">
    <location>
        <begin position="1"/>
        <end position="110"/>
    </location>
</feature>
<evidence type="ECO:0000256" key="3">
    <source>
        <dbReference type="ARBA" id="ARBA00022771"/>
    </source>
</evidence>
<evidence type="ECO:0000256" key="6">
    <source>
        <dbReference type="PROSITE-ProRule" id="PRU00091"/>
    </source>
</evidence>
<dbReference type="GO" id="GO:0052629">
    <property type="term" value="F:phosphatidylinositol-3,5-bisphosphate 3-phosphatase activity"/>
    <property type="evidence" value="ECO:0007669"/>
    <property type="project" value="UniProtKB-EC"/>
</dbReference>
<dbReference type="PROSITE" id="PS51339">
    <property type="entry name" value="PPASE_MYOTUBULARIN"/>
    <property type="match status" value="1"/>
</dbReference>
<evidence type="ECO:0000313" key="9">
    <source>
        <dbReference type="EMBL" id="CUG88154.1"/>
    </source>
</evidence>
<accession>A0A0S4JDB8</accession>
<feature type="domain" description="FYVE-type" evidence="7">
    <location>
        <begin position="276"/>
        <end position="344"/>
    </location>
</feature>
<dbReference type="VEuPathDB" id="TriTrypDB:BSAL_13965"/>
<dbReference type="SUPFAM" id="SSF57903">
    <property type="entry name" value="FYVE/PHD zinc finger"/>
    <property type="match status" value="1"/>
</dbReference>
<dbReference type="InterPro" id="IPR010569">
    <property type="entry name" value="Myotubularin-like_Pase_dom"/>
</dbReference>
<keyword evidence="2" id="KW-0479">Metal-binding</keyword>
<name>A0A0S4JDB8_BODSA</name>
<dbReference type="InterPro" id="IPR011011">
    <property type="entry name" value="Znf_FYVE_PHD"/>
</dbReference>
<dbReference type="InterPro" id="IPR000306">
    <property type="entry name" value="Znf_FYVE"/>
</dbReference>
<evidence type="ECO:0000259" key="7">
    <source>
        <dbReference type="PROSITE" id="PS50178"/>
    </source>
</evidence>
<dbReference type="EMBL" id="CYKH01001619">
    <property type="protein sequence ID" value="CUG88154.1"/>
    <property type="molecule type" value="Genomic_DNA"/>
</dbReference>
<evidence type="ECO:0000313" key="10">
    <source>
        <dbReference type="Proteomes" id="UP000051952"/>
    </source>
</evidence>
<sequence length="350" mass="38397">MLLESVYSCQFGTFLYNTHRLRTKKNGLVSKTMSVWGAIEHRLTRERMKSSSGDGVTVAAEERLLNVFYHPVSNRCPKGSSCEDIAAAFSQQRIIPSFHAFRYRMWASLYARYMWEGTGCPTDGELYHPMADALLFMAEKYRALESKLRIMSGSVPSAGGGGGLTSYLASWVGGGDGTVAASEANSEILVNRYMFHNRVAQSHLTAEWQLLTRNASDTPTAIDSEGGRPILMLGGGDMGSGDGMADASQLHSPSAAGATNGIGLQGAGNVVVFKTRDDKNHCQLCSTEFTMFYRRHTCRRCCRTACTKCADNFMIMPPNSIALYDDRGATHPVRICNLCAMEMRRLSTAK</sequence>
<organism evidence="9 10">
    <name type="scientific">Bodo saltans</name>
    <name type="common">Flagellated protozoan</name>
    <dbReference type="NCBI Taxonomy" id="75058"/>
    <lineage>
        <taxon>Eukaryota</taxon>
        <taxon>Discoba</taxon>
        <taxon>Euglenozoa</taxon>
        <taxon>Kinetoplastea</taxon>
        <taxon>Metakinetoplastina</taxon>
        <taxon>Eubodonida</taxon>
        <taxon>Bodonidae</taxon>
        <taxon>Bodo</taxon>
    </lineage>
</organism>
<dbReference type="Pfam" id="PF01363">
    <property type="entry name" value="FYVE"/>
    <property type="match status" value="1"/>
</dbReference>
<evidence type="ECO:0000256" key="1">
    <source>
        <dbReference type="ARBA" id="ARBA00012903"/>
    </source>
</evidence>
<keyword evidence="3 6" id="KW-0863">Zinc-finger</keyword>
<gene>
    <name evidence="9" type="ORF">BSAL_13965</name>
</gene>
<dbReference type="AlphaFoldDB" id="A0A0S4JDB8"/>
<protein>
    <recommendedName>
        <fullName evidence="1">phosphatidylinositol-3,5-bisphosphate 3-phosphatase</fullName>
        <ecNumber evidence="1">3.1.3.95</ecNumber>
    </recommendedName>
    <alternativeName>
        <fullName evidence="5">Phosphatidylinositol-3,5-bisphosphate 3-phosphatase</fullName>
    </alternativeName>
</protein>
<proteinExistence type="predicted"/>
<evidence type="ECO:0000256" key="2">
    <source>
        <dbReference type="ARBA" id="ARBA00022723"/>
    </source>
</evidence>
<dbReference type="InterPro" id="IPR052113">
    <property type="entry name" value="FYVE-type_Zinc_Finger"/>
</dbReference>
<dbReference type="Proteomes" id="UP000051952">
    <property type="component" value="Unassembled WGS sequence"/>
</dbReference>
<evidence type="ECO:0000256" key="5">
    <source>
        <dbReference type="ARBA" id="ARBA00032571"/>
    </source>
</evidence>